<dbReference type="RefSeq" id="WP_131572472.1">
    <property type="nucleotide sequence ID" value="NZ_CBCSAJ010000001.1"/>
</dbReference>
<evidence type="ECO:0000313" key="1">
    <source>
        <dbReference type="EMBL" id="MFD1482720.1"/>
    </source>
</evidence>
<dbReference type="Proteomes" id="UP001597302">
    <property type="component" value="Unassembled WGS sequence"/>
</dbReference>
<keyword evidence="2" id="KW-1185">Reference proteome</keyword>
<gene>
    <name evidence="1" type="ORF">ACFQ5P_15600</name>
</gene>
<proteinExistence type="predicted"/>
<protein>
    <recommendedName>
        <fullName evidence="3">YCII-related domain-containing protein</fullName>
    </recommendedName>
</protein>
<accession>A0ABW4DYM5</accession>
<organism evidence="1 2">
    <name type="scientific">Paracoccus nototheniae</name>
    <dbReference type="NCBI Taxonomy" id="2489002"/>
    <lineage>
        <taxon>Bacteria</taxon>
        <taxon>Pseudomonadati</taxon>
        <taxon>Pseudomonadota</taxon>
        <taxon>Alphaproteobacteria</taxon>
        <taxon>Rhodobacterales</taxon>
        <taxon>Paracoccaceae</taxon>
        <taxon>Paracoccus</taxon>
    </lineage>
</organism>
<evidence type="ECO:0008006" key="3">
    <source>
        <dbReference type="Google" id="ProtNLM"/>
    </source>
</evidence>
<dbReference type="EMBL" id="JBHTOQ010000036">
    <property type="protein sequence ID" value="MFD1482720.1"/>
    <property type="molecule type" value="Genomic_DNA"/>
</dbReference>
<comment type="caution">
    <text evidence="1">The sequence shown here is derived from an EMBL/GenBank/DDBJ whole genome shotgun (WGS) entry which is preliminary data.</text>
</comment>
<evidence type="ECO:0000313" key="2">
    <source>
        <dbReference type="Proteomes" id="UP001597302"/>
    </source>
</evidence>
<dbReference type="InterPro" id="IPR011008">
    <property type="entry name" value="Dimeric_a/b-barrel"/>
</dbReference>
<dbReference type="SUPFAM" id="SSF54909">
    <property type="entry name" value="Dimeric alpha+beta barrel"/>
    <property type="match status" value="1"/>
</dbReference>
<sequence>MPGYLCKFIPPRADFLSTMTPDEKIWMGQHGAYLDEMTSRGLVVAHGPVIDPTGSYGVSLWQIDAGQDIAALTGEDPIIRNGVGHYDHFPMIHLRSRDQAAVR</sequence>
<reference evidence="2" key="1">
    <citation type="journal article" date="2019" name="Int. J. Syst. Evol. Microbiol.">
        <title>The Global Catalogue of Microorganisms (GCM) 10K type strain sequencing project: providing services to taxonomists for standard genome sequencing and annotation.</title>
        <authorList>
            <consortium name="The Broad Institute Genomics Platform"/>
            <consortium name="The Broad Institute Genome Sequencing Center for Infectious Disease"/>
            <person name="Wu L."/>
            <person name="Ma J."/>
        </authorList>
    </citation>
    <scope>NUCLEOTIDE SEQUENCE [LARGE SCALE GENOMIC DNA]</scope>
    <source>
        <strain evidence="2">CCM 8875</strain>
    </source>
</reference>
<name>A0ABW4DYM5_9RHOB</name>